<evidence type="ECO:0000256" key="4">
    <source>
        <dbReference type="ARBA" id="ARBA00022485"/>
    </source>
</evidence>
<keyword evidence="3" id="KW-0813">Transport</keyword>
<dbReference type="NCBIfam" id="NF040684">
    <property type="entry name" value="PorD_Arch"/>
    <property type="match status" value="1"/>
</dbReference>
<evidence type="ECO:0000256" key="8">
    <source>
        <dbReference type="ARBA" id="ARBA00023004"/>
    </source>
</evidence>
<gene>
    <name evidence="14" type="ORF">C7457_1186</name>
</gene>
<dbReference type="PANTHER" id="PTHR43724">
    <property type="entry name" value="PYRUVATE SYNTHASE SUBUNIT PORD"/>
    <property type="match status" value="1"/>
</dbReference>
<keyword evidence="7" id="KW-0249">Electron transport</keyword>
<keyword evidence="8" id="KW-0408">Iron</keyword>
<dbReference type="NCBIfam" id="TIGR02179">
    <property type="entry name" value="PorD_KorD"/>
    <property type="match status" value="1"/>
</dbReference>
<dbReference type="PANTHER" id="PTHR43724:SF1">
    <property type="entry name" value="PYRUVATE SYNTHASE SUBUNIT PORD"/>
    <property type="match status" value="1"/>
</dbReference>
<evidence type="ECO:0000256" key="7">
    <source>
        <dbReference type="ARBA" id="ARBA00022982"/>
    </source>
</evidence>
<keyword evidence="9" id="KW-0411">Iron-sulfur</keyword>
<keyword evidence="14" id="KW-0670">Pyruvate</keyword>
<keyword evidence="6" id="KW-0677">Repeat</keyword>
<comment type="subunit">
    <text evidence="2">Heterotetramer of one alpha, one beta, one delta and one gamma chain.</text>
</comment>
<dbReference type="InterPro" id="IPR011898">
    <property type="entry name" value="PorD_KorD"/>
</dbReference>
<evidence type="ECO:0000259" key="13">
    <source>
        <dbReference type="PROSITE" id="PS51379"/>
    </source>
</evidence>
<dbReference type="PROSITE" id="PS51379">
    <property type="entry name" value="4FE4S_FER_2"/>
    <property type="match status" value="2"/>
</dbReference>
<dbReference type="RefSeq" id="WP_121171037.1">
    <property type="nucleotide sequence ID" value="NZ_RBIE01000002.1"/>
</dbReference>
<feature type="domain" description="4Fe-4S ferredoxin-type" evidence="13">
    <location>
        <begin position="62"/>
        <end position="91"/>
    </location>
</feature>
<keyword evidence="4" id="KW-0004">4Fe-4S</keyword>
<reference evidence="14 15" key="1">
    <citation type="submission" date="2018-10" db="EMBL/GenBank/DDBJ databases">
        <title>Genomic Encyclopedia of Type Strains, Phase IV (KMG-IV): sequencing the most valuable type-strain genomes for metagenomic binning, comparative biology and taxonomic classification.</title>
        <authorList>
            <person name="Goeker M."/>
        </authorList>
    </citation>
    <scope>NUCLEOTIDE SEQUENCE [LARGE SCALE GENOMIC DNA]</scope>
    <source>
        <strain evidence="14 15">DSM 15521</strain>
    </source>
</reference>
<dbReference type="PROSITE" id="PS00198">
    <property type="entry name" value="4FE4S_FER_1"/>
    <property type="match status" value="1"/>
</dbReference>
<dbReference type="GO" id="GO:0016625">
    <property type="term" value="F:oxidoreductase activity, acting on the aldehyde or oxo group of donors, iron-sulfur protein as acceptor"/>
    <property type="evidence" value="ECO:0007669"/>
    <property type="project" value="InterPro"/>
</dbReference>
<dbReference type="Pfam" id="PF14697">
    <property type="entry name" value="Fer4_21"/>
    <property type="match status" value="1"/>
</dbReference>
<feature type="domain" description="4Fe-4S ferredoxin-type" evidence="13">
    <location>
        <begin position="32"/>
        <end position="61"/>
    </location>
</feature>
<dbReference type="InterPro" id="IPR017900">
    <property type="entry name" value="4Fe4S_Fe_S_CS"/>
</dbReference>
<evidence type="ECO:0000256" key="3">
    <source>
        <dbReference type="ARBA" id="ARBA00022448"/>
    </source>
</evidence>
<name>A0A420W6N1_9BACT</name>
<evidence type="ECO:0000313" key="15">
    <source>
        <dbReference type="Proteomes" id="UP000280881"/>
    </source>
</evidence>
<dbReference type="AlphaFoldDB" id="A0A420W6N1"/>
<comment type="caution">
    <text evidence="14">The sequence shown here is derived from an EMBL/GenBank/DDBJ whole genome shotgun (WGS) entry which is preliminary data.</text>
</comment>
<dbReference type="Gene3D" id="3.30.70.20">
    <property type="match status" value="1"/>
</dbReference>
<comment type="cofactor">
    <cofactor evidence="1">
        <name>[4Fe-4S] cluster</name>
        <dbReference type="ChEBI" id="CHEBI:49883"/>
    </cofactor>
</comment>
<evidence type="ECO:0000256" key="1">
    <source>
        <dbReference type="ARBA" id="ARBA00001966"/>
    </source>
</evidence>
<dbReference type="GO" id="GO:0051539">
    <property type="term" value="F:4 iron, 4 sulfur cluster binding"/>
    <property type="evidence" value="ECO:0007669"/>
    <property type="project" value="UniProtKB-KW"/>
</dbReference>
<protein>
    <recommendedName>
        <fullName evidence="10">Pyruvate synthase subunit PorD</fullName>
    </recommendedName>
    <alternativeName>
        <fullName evidence="12">Pyruvate oxidoreductase delta chain</fullName>
    </alternativeName>
    <alternativeName>
        <fullName evidence="11">Pyruvic-ferredoxin oxidoreductase subunit delta</fullName>
    </alternativeName>
</protein>
<accession>A0A420W6N1</accession>
<dbReference type="InterPro" id="IPR017896">
    <property type="entry name" value="4Fe4S_Fe-S-bd"/>
</dbReference>
<evidence type="ECO:0000313" key="14">
    <source>
        <dbReference type="EMBL" id="RKQ61739.1"/>
    </source>
</evidence>
<evidence type="ECO:0000256" key="10">
    <source>
        <dbReference type="ARBA" id="ARBA00044788"/>
    </source>
</evidence>
<evidence type="ECO:0000256" key="12">
    <source>
        <dbReference type="ARBA" id="ARBA00044818"/>
    </source>
</evidence>
<evidence type="ECO:0000256" key="5">
    <source>
        <dbReference type="ARBA" id="ARBA00022723"/>
    </source>
</evidence>
<dbReference type="GO" id="GO:0046872">
    <property type="term" value="F:metal ion binding"/>
    <property type="evidence" value="ECO:0007669"/>
    <property type="project" value="UniProtKB-KW"/>
</dbReference>
<dbReference type="InterPro" id="IPR053389">
    <property type="entry name" value="Pyruvate_synthase_PorD"/>
</dbReference>
<evidence type="ECO:0000256" key="9">
    <source>
        <dbReference type="ARBA" id="ARBA00023014"/>
    </source>
</evidence>
<dbReference type="OrthoDB" id="9794954at2"/>
<keyword evidence="15" id="KW-1185">Reference proteome</keyword>
<evidence type="ECO:0000256" key="6">
    <source>
        <dbReference type="ARBA" id="ARBA00022737"/>
    </source>
</evidence>
<organism evidence="14 15">
    <name type="scientific">Thermovibrio guaymasensis</name>
    <dbReference type="NCBI Taxonomy" id="240167"/>
    <lineage>
        <taxon>Bacteria</taxon>
        <taxon>Pseudomonadati</taxon>
        <taxon>Aquificota</taxon>
        <taxon>Aquificia</taxon>
        <taxon>Desulfurobacteriales</taxon>
        <taxon>Desulfurobacteriaceae</taxon>
        <taxon>Thermovibrio</taxon>
    </lineage>
</organism>
<proteinExistence type="predicted"/>
<dbReference type="SUPFAM" id="SSF54862">
    <property type="entry name" value="4Fe-4S ferredoxins"/>
    <property type="match status" value="1"/>
</dbReference>
<dbReference type="EMBL" id="RBIE01000002">
    <property type="protein sequence ID" value="RKQ61739.1"/>
    <property type="molecule type" value="Genomic_DNA"/>
</dbReference>
<dbReference type="Proteomes" id="UP000280881">
    <property type="component" value="Unassembled WGS sequence"/>
</dbReference>
<sequence>MNGKSWREMPIGAVIPEPGSSEKYNTGEWRAWRPVFEAEKCVNCMICWVFCPDSCILVKEEKMVGVDYDHCKGCGICAHECPTNALKMKPEYLFREED</sequence>
<evidence type="ECO:0000256" key="11">
    <source>
        <dbReference type="ARBA" id="ARBA00044816"/>
    </source>
</evidence>
<evidence type="ECO:0000256" key="2">
    <source>
        <dbReference type="ARBA" id="ARBA00011595"/>
    </source>
</evidence>
<keyword evidence="5" id="KW-0479">Metal-binding</keyword>